<keyword evidence="12 15" id="KW-0460">Magnesium</keyword>
<dbReference type="InterPro" id="IPR050408">
    <property type="entry name" value="HGPRT"/>
</dbReference>
<comment type="similarity">
    <text evidence="4 15">Belongs to the purine/pyrimidine phosphoribosyltransferase family.</text>
</comment>
<dbReference type="InterPro" id="IPR005904">
    <property type="entry name" value="Hxn_phspho_trans"/>
</dbReference>
<dbReference type="GO" id="GO:0016757">
    <property type="term" value="F:glycosyltransferase activity"/>
    <property type="evidence" value="ECO:0007669"/>
    <property type="project" value="UniProtKB-KW"/>
</dbReference>
<organism evidence="17 18">
    <name type="scientific">Heminiphilus faecis</name>
    <dbReference type="NCBI Taxonomy" id="2601703"/>
    <lineage>
        <taxon>Bacteria</taxon>
        <taxon>Pseudomonadati</taxon>
        <taxon>Bacteroidota</taxon>
        <taxon>Bacteroidia</taxon>
        <taxon>Bacteroidales</taxon>
        <taxon>Muribaculaceae</taxon>
        <taxon>Heminiphilus</taxon>
    </lineage>
</organism>
<keyword evidence="18" id="KW-1185">Reference proteome</keyword>
<accession>A0ABV4CRM8</accession>
<evidence type="ECO:0000256" key="1">
    <source>
        <dbReference type="ARBA" id="ARBA00001946"/>
    </source>
</evidence>
<dbReference type="InterPro" id="IPR029057">
    <property type="entry name" value="PRTase-like"/>
</dbReference>
<keyword evidence="8 15" id="KW-0808">Transferase</keyword>
<keyword evidence="11 15" id="KW-0547">Nucleotide-binding</keyword>
<evidence type="ECO:0000256" key="12">
    <source>
        <dbReference type="ARBA" id="ARBA00022842"/>
    </source>
</evidence>
<proteinExistence type="inferred from homology"/>
<dbReference type="RefSeq" id="WP_369863005.1">
    <property type="nucleotide sequence ID" value="NZ_JBCLPP010000001.1"/>
</dbReference>
<dbReference type="InterPro" id="IPR000836">
    <property type="entry name" value="PRTase_dom"/>
</dbReference>
<comment type="pathway">
    <text evidence="3 15">Purine metabolism; IMP biosynthesis via salvage pathway; IMP from hypoxanthine: step 1/1.</text>
</comment>
<evidence type="ECO:0000256" key="9">
    <source>
        <dbReference type="ARBA" id="ARBA00022723"/>
    </source>
</evidence>
<evidence type="ECO:0000313" key="17">
    <source>
        <dbReference type="EMBL" id="MEY8244034.1"/>
    </source>
</evidence>
<evidence type="ECO:0000256" key="13">
    <source>
        <dbReference type="ARBA" id="ARBA00048811"/>
    </source>
</evidence>
<evidence type="ECO:0000256" key="8">
    <source>
        <dbReference type="ARBA" id="ARBA00022679"/>
    </source>
</evidence>
<comment type="catalytic activity">
    <reaction evidence="13">
        <text>GMP + diphosphate = guanine + 5-phospho-alpha-D-ribose 1-diphosphate</text>
        <dbReference type="Rhea" id="RHEA:25424"/>
        <dbReference type="ChEBI" id="CHEBI:16235"/>
        <dbReference type="ChEBI" id="CHEBI:33019"/>
        <dbReference type="ChEBI" id="CHEBI:58017"/>
        <dbReference type="ChEBI" id="CHEBI:58115"/>
        <dbReference type="EC" id="2.4.2.8"/>
    </reaction>
    <physiologicalReaction direction="right-to-left" evidence="13">
        <dbReference type="Rhea" id="RHEA:25426"/>
    </physiologicalReaction>
</comment>
<evidence type="ECO:0000256" key="2">
    <source>
        <dbReference type="ARBA" id="ARBA00004496"/>
    </source>
</evidence>
<dbReference type="EMBL" id="JBCLPP010000001">
    <property type="protein sequence ID" value="MEY8244034.1"/>
    <property type="molecule type" value="Genomic_DNA"/>
</dbReference>
<evidence type="ECO:0000256" key="10">
    <source>
        <dbReference type="ARBA" id="ARBA00022726"/>
    </source>
</evidence>
<protein>
    <recommendedName>
        <fullName evidence="5 15">Hypoxanthine phosphoribosyltransferase</fullName>
        <ecNumber evidence="5 15">2.4.2.8</ecNumber>
    </recommendedName>
</protein>
<dbReference type="EC" id="2.4.2.8" evidence="5 15"/>
<dbReference type="SUPFAM" id="SSF53271">
    <property type="entry name" value="PRTase-like"/>
    <property type="match status" value="1"/>
</dbReference>
<dbReference type="CDD" id="cd06223">
    <property type="entry name" value="PRTases_typeI"/>
    <property type="match status" value="1"/>
</dbReference>
<evidence type="ECO:0000256" key="4">
    <source>
        <dbReference type="ARBA" id="ARBA00008391"/>
    </source>
</evidence>
<dbReference type="Pfam" id="PF00156">
    <property type="entry name" value="Pribosyltran"/>
    <property type="match status" value="1"/>
</dbReference>
<evidence type="ECO:0000259" key="16">
    <source>
        <dbReference type="Pfam" id="PF00156"/>
    </source>
</evidence>
<evidence type="ECO:0000313" key="18">
    <source>
        <dbReference type="Proteomes" id="UP001565200"/>
    </source>
</evidence>
<comment type="cofactor">
    <cofactor evidence="1 15">
        <name>Mg(2+)</name>
        <dbReference type="ChEBI" id="CHEBI:18420"/>
    </cofactor>
</comment>
<dbReference type="Proteomes" id="UP001565200">
    <property type="component" value="Unassembled WGS sequence"/>
</dbReference>
<evidence type="ECO:0000256" key="14">
    <source>
        <dbReference type="ARBA" id="ARBA00049402"/>
    </source>
</evidence>
<keyword evidence="7 15" id="KW-0328">Glycosyltransferase</keyword>
<comment type="catalytic activity">
    <reaction evidence="14">
        <text>IMP + diphosphate = hypoxanthine + 5-phospho-alpha-D-ribose 1-diphosphate</text>
        <dbReference type="Rhea" id="RHEA:17973"/>
        <dbReference type="ChEBI" id="CHEBI:17368"/>
        <dbReference type="ChEBI" id="CHEBI:33019"/>
        <dbReference type="ChEBI" id="CHEBI:58017"/>
        <dbReference type="ChEBI" id="CHEBI:58053"/>
        <dbReference type="EC" id="2.4.2.8"/>
    </reaction>
    <physiologicalReaction direction="right-to-left" evidence="14">
        <dbReference type="Rhea" id="RHEA:17975"/>
    </physiologicalReaction>
</comment>
<comment type="subcellular location">
    <subcellularLocation>
        <location evidence="2 15">Cytoplasm</location>
    </subcellularLocation>
</comment>
<dbReference type="Gene3D" id="3.40.50.2020">
    <property type="match status" value="1"/>
</dbReference>
<comment type="caution">
    <text evidence="17">The sequence shown here is derived from an EMBL/GenBank/DDBJ whole genome shotgun (WGS) entry which is preliminary data.</text>
</comment>
<evidence type="ECO:0000256" key="3">
    <source>
        <dbReference type="ARBA" id="ARBA00004669"/>
    </source>
</evidence>
<dbReference type="PANTHER" id="PTHR43340">
    <property type="entry name" value="HYPOXANTHINE-GUANINE PHOSPHORIBOSYLTRANSFERASE"/>
    <property type="match status" value="1"/>
</dbReference>
<feature type="domain" description="Phosphoribosyltransferase" evidence="16">
    <location>
        <begin position="23"/>
        <end position="162"/>
    </location>
</feature>
<dbReference type="PANTHER" id="PTHR43340:SF1">
    <property type="entry name" value="HYPOXANTHINE PHOSPHORIBOSYLTRANSFERASE"/>
    <property type="match status" value="1"/>
</dbReference>
<gene>
    <name evidence="17" type="primary">hpt</name>
    <name evidence="17" type="ORF">AAK873_00205</name>
</gene>
<evidence type="ECO:0000256" key="7">
    <source>
        <dbReference type="ARBA" id="ARBA00022676"/>
    </source>
</evidence>
<evidence type="ECO:0000256" key="5">
    <source>
        <dbReference type="ARBA" id="ARBA00011895"/>
    </source>
</evidence>
<evidence type="ECO:0000256" key="6">
    <source>
        <dbReference type="ARBA" id="ARBA00022490"/>
    </source>
</evidence>
<reference evidence="17 18" key="1">
    <citation type="submission" date="2024-03" db="EMBL/GenBank/DDBJ databases">
        <title>Mouse gut bacterial collection (mGBC) of GemPharmatech.</title>
        <authorList>
            <person name="He Y."/>
            <person name="Dong L."/>
            <person name="Wu D."/>
            <person name="Gao X."/>
            <person name="Lin Z."/>
        </authorList>
    </citation>
    <scope>NUCLEOTIDE SEQUENCE [LARGE SCALE GENOMIC DNA]</scope>
    <source>
        <strain evidence="17 18">54-13</strain>
    </source>
</reference>
<keyword evidence="10 15" id="KW-0660">Purine salvage</keyword>
<keyword evidence="9 15" id="KW-0479">Metal-binding</keyword>
<sequence>MDKVTYNGMTFVPYIKESTIQGRITEIAAQITNDYSGLRPLFLCVLTGAFPFAADLFRSVGIDAEISFIRLKSYEGTSTTGKVKEVMGLTENLEGRDVIVIEDIVDTGTTIKELVEDLKAKGTASVKVASLLFKPESLLHDVKPDYTGFSIPSKFIIGFGLDLDGLARNLRDIYVLEEK</sequence>
<evidence type="ECO:0000256" key="15">
    <source>
        <dbReference type="RuleBase" id="RU364099"/>
    </source>
</evidence>
<evidence type="ECO:0000256" key="11">
    <source>
        <dbReference type="ARBA" id="ARBA00022741"/>
    </source>
</evidence>
<keyword evidence="6 15" id="KW-0963">Cytoplasm</keyword>
<dbReference type="NCBIfam" id="TIGR01203">
    <property type="entry name" value="HGPRTase"/>
    <property type="match status" value="1"/>
</dbReference>
<name>A0ABV4CRM8_9BACT</name>